<keyword evidence="5" id="KW-0804">Transcription</keyword>
<dbReference type="EMBL" id="JBFOLJ010000013">
    <property type="protein sequence ID" value="KAL2484092.1"/>
    <property type="molecule type" value="Genomic_DNA"/>
</dbReference>
<dbReference type="InterPro" id="IPR044823">
    <property type="entry name" value="ASIL1/2-like"/>
</dbReference>
<dbReference type="GO" id="GO:0003677">
    <property type="term" value="F:DNA binding"/>
    <property type="evidence" value="ECO:0007669"/>
    <property type="project" value="UniProtKB-KW"/>
</dbReference>
<dbReference type="Proteomes" id="UP001604277">
    <property type="component" value="Unassembled WGS sequence"/>
</dbReference>
<dbReference type="GO" id="GO:0005634">
    <property type="term" value="C:nucleus"/>
    <property type="evidence" value="ECO:0007669"/>
    <property type="project" value="UniProtKB-SubCell"/>
</dbReference>
<keyword evidence="6" id="KW-0539">Nucleus</keyword>
<evidence type="ECO:0000256" key="4">
    <source>
        <dbReference type="ARBA" id="ARBA00023125"/>
    </source>
</evidence>
<evidence type="ECO:0000256" key="3">
    <source>
        <dbReference type="ARBA" id="ARBA00023054"/>
    </source>
</evidence>
<sequence length="309" mass="34478">MADSTESSMKQPAAAAFRHVPSRDDCWTEEATSTLVDAWGARYLELNRGNLRSKDWQDVADAVNARHGHTKRTRRTDVQCKNRIDTLKKKFKTEKAKIAESNGTVTSSWPFFSRIDVLIGPNLNKQQARVMPVATPVVSNETALSLPSPPLAVPLSSYRKPPSSSIFTPVILPQKRPLPVVTVDESNFRKNYSAMAAAAAAAAGEDEVDAEEGDSDGEEMERIEEKGGKEEEGGDEGMRRLSKAIERFGEIYERVEGMKQKQMVELEKQRMQFAKDLEVQRMQLFMDTQVQLEKIKQAKRSGSSDGIIS</sequence>
<reference evidence="10" key="2">
    <citation type="submission" date="2024-07" db="EMBL/GenBank/DDBJ databases">
        <title>Two chromosome-level genome assemblies of Korean endemic species Abeliophyllum distichum and Forsythia ovata (Oleaceae).</title>
        <authorList>
            <person name="Mun J.H."/>
        </authorList>
    </citation>
    <scope>NUCLEOTIDE SEQUENCE</scope>
    <source>
        <strain evidence="10">KNKB202402200001</strain>
        <tissue evidence="10">Leaf</tissue>
    </source>
</reference>
<reference evidence="11" key="1">
    <citation type="submission" date="2024-07" db="EMBL/GenBank/DDBJ databases">
        <title>Two chromosome-level genome assemblies of Korean endemic species Abeliophyllum distichum and Forsythia ovata (Oleaceae).</title>
        <authorList>
            <person name="Jang H."/>
        </authorList>
    </citation>
    <scope>NUCLEOTIDE SEQUENCE [LARGE SCALE GENOMIC DNA]</scope>
</reference>
<accession>A0ABD1R872</accession>
<name>A0ABD1R872_9LAMI</name>
<evidence type="ECO:0000313" key="11">
    <source>
        <dbReference type="Proteomes" id="UP001604277"/>
    </source>
</evidence>
<keyword evidence="4" id="KW-0238">DNA-binding</keyword>
<dbReference type="PANTHER" id="PTHR31307">
    <property type="entry name" value="TRIHELIX TRANSCRIPTION FACTOR ASIL2"/>
    <property type="match status" value="1"/>
</dbReference>
<feature type="compositionally biased region" description="Polar residues" evidence="7">
    <location>
        <begin position="1"/>
        <end position="10"/>
    </location>
</feature>
<evidence type="ECO:0000256" key="2">
    <source>
        <dbReference type="ARBA" id="ARBA00023015"/>
    </source>
</evidence>
<evidence type="ECO:0000256" key="6">
    <source>
        <dbReference type="ARBA" id="ARBA00023242"/>
    </source>
</evidence>
<dbReference type="Pfam" id="PF13837">
    <property type="entry name" value="Myb_DNA-bind_4"/>
    <property type="match status" value="1"/>
</dbReference>
<dbReference type="PANTHER" id="PTHR31307:SF16">
    <property type="entry name" value="OS05G0560600 PROTEIN"/>
    <property type="match status" value="1"/>
</dbReference>
<keyword evidence="3" id="KW-0175">Coiled coil</keyword>
<feature type="compositionally biased region" description="Acidic residues" evidence="7">
    <location>
        <begin position="204"/>
        <end position="222"/>
    </location>
</feature>
<evidence type="ECO:0000256" key="1">
    <source>
        <dbReference type="ARBA" id="ARBA00004123"/>
    </source>
</evidence>
<evidence type="ECO:0000256" key="7">
    <source>
        <dbReference type="SAM" id="MobiDB-lite"/>
    </source>
</evidence>
<feature type="region of interest" description="Disordered" evidence="7">
    <location>
        <begin position="201"/>
        <end position="240"/>
    </location>
</feature>
<comment type="subcellular location">
    <subcellularLocation>
        <location evidence="1">Nucleus</location>
    </subcellularLocation>
</comment>
<proteinExistence type="predicted"/>
<dbReference type="AlphaFoldDB" id="A0ABD1R872"/>
<feature type="region of interest" description="Disordered" evidence="7">
    <location>
        <begin position="1"/>
        <end position="21"/>
    </location>
</feature>
<protein>
    <submittedName>
        <fullName evidence="10">Sequence-specific DNA binding transcription factor</fullName>
    </submittedName>
</protein>
<evidence type="ECO:0000256" key="5">
    <source>
        <dbReference type="ARBA" id="ARBA00023163"/>
    </source>
</evidence>
<dbReference type="EMBL" id="JBFOLJ010000013">
    <property type="protein sequence ID" value="KAL2484291.1"/>
    <property type="molecule type" value="Genomic_DNA"/>
</dbReference>
<evidence type="ECO:0000313" key="10">
    <source>
        <dbReference type="EMBL" id="KAL2484291.1"/>
    </source>
</evidence>
<evidence type="ECO:0000259" key="8">
    <source>
        <dbReference type="Pfam" id="PF13837"/>
    </source>
</evidence>
<keyword evidence="2" id="KW-0805">Transcription regulation</keyword>
<feature type="compositionally biased region" description="Basic and acidic residues" evidence="7">
    <location>
        <begin position="223"/>
        <end position="240"/>
    </location>
</feature>
<organism evidence="10 11">
    <name type="scientific">Forsythia ovata</name>
    <dbReference type="NCBI Taxonomy" id="205694"/>
    <lineage>
        <taxon>Eukaryota</taxon>
        <taxon>Viridiplantae</taxon>
        <taxon>Streptophyta</taxon>
        <taxon>Embryophyta</taxon>
        <taxon>Tracheophyta</taxon>
        <taxon>Spermatophyta</taxon>
        <taxon>Magnoliopsida</taxon>
        <taxon>eudicotyledons</taxon>
        <taxon>Gunneridae</taxon>
        <taxon>Pentapetalae</taxon>
        <taxon>asterids</taxon>
        <taxon>lamiids</taxon>
        <taxon>Lamiales</taxon>
        <taxon>Oleaceae</taxon>
        <taxon>Forsythieae</taxon>
        <taxon>Forsythia</taxon>
    </lineage>
</organism>
<gene>
    <name evidence="9" type="ORF">Fot_45536</name>
    <name evidence="10" type="ORF">Fot_45735</name>
</gene>
<dbReference type="InterPro" id="IPR044822">
    <property type="entry name" value="Myb_DNA-bind_4"/>
</dbReference>
<evidence type="ECO:0000313" key="9">
    <source>
        <dbReference type="EMBL" id="KAL2484092.1"/>
    </source>
</evidence>
<dbReference type="Gene3D" id="1.10.10.60">
    <property type="entry name" value="Homeodomain-like"/>
    <property type="match status" value="1"/>
</dbReference>
<keyword evidence="11" id="KW-1185">Reference proteome</keyword>
<comment type="caution">
    <text evidence="10">The sequence shown here is derived from an EMBL/GenBank/DDBJ whole genome shotgun (WGS) entry which is preliminary data.</text>
</comment>
<dbReference type="FunFam" id="1.10.10.60:FF:000104">
    <property type="entry name" value="trihelix transcription factor ASIL2"/>
    <property type="match status" value="1"/>
</dbReference>
<feature type="domain" description="Myb/SANT-like DNA-binding" evidence="8">
    <location>
        <begin position="25"/>
        <end position="116"/>
    </location>
</feature>